<name>A0A0G1S6T3_9BACT</name>
<dbReference type="EMBL" id="LCMM01000010">
    <property type="protein sequence ID" value="KKU37913.1"/>
    <property type="molecule type" value="Genomic_DNA"/>
</dbReference>
<sequence>MFDNKKEGDDNERKIVDYSGFYY</sequence>
<proteinExistence type="predicted"/>
<gene>
    <name evidence="1" type="ORF">UX51_C0010G0012</name>
</gene>
<evidence type="ECO:0000313" key="1">
    <source>
        <dbReference type="EMBL" id="KKU37913.1"/>
    </source>
</evidence>
<comment type="caution">
    <text evidence="1">The sequence shown here is derived from an EMBL/GenBank/DDBJ whole genome shotgun (WGS) entry which is preliminary data.</text>
</comment>
<evidence type="ECO:0000313" key="2">
    <source>
        <dbReference type="Proteomes" id="UP000034856"/>
    </source>
</evidence>
<protein>
    <submittedName>
        <fullName evidence="1">Uncharacterized protein</fullName>
    </submittedName>
</protein>
<reference evidence="1 2" key="1">
    <citation type="journal article" date="2015" name="Nature">
        <title>rRNA introns, odd ribosomes, and small enigmatic genomes across a large radiation of phyla.</title>
        <authorList>
            <person name="Brown C.T."/>
            <person name="Hug L.A."/>
            <person name="Thomas B.C."/>
            <person name="Sharon I."/>
            <person name="Castelle C.J."/>
            <person name="Singh A."/>
            <person name="Wilkins M.J."/>
            <person name="Williams K.H."/>
            <person name="Banfield J.F."/>
        </authorList>
    </citation>
    <scope>NUCLEOTIDE SEQUENCE [LARGE SCALE GENOMIC DNA]</scope>
</reference>
<organism evidence="1 2">
    <name type="scientific">Candidatus Azambacteria bacterium GW2011_GWF2_46_32</name>
    <dbReference type="NCBI Taxonomy" id="1618628"/>
    <lineage>
        <taxon>Bacteria</taxon>
        <taxon>Candidatus Azamiibacteriota</taxon>
    </lineage>
</organism>
<dbReference type="AlphaFoldDB" id="A0A0G1S6T3"/>
<dbReference type="Proteomes" id="UP000034856">
    <property type="component" value="Unassembled WGS sequence"/>
</dbReference>
<accession>A0A0G1S6T3</accession>
<feature type="non-terminal residue" evidence="1">
    <location>
        <position position="23"/>
    </location>
</feature>